<keyword evidence="6 7" id="KW-0742">SOS response</keyword>
<dbReference type="PROSITE" id="PS50151">
    <property type="entry name" value="UVR"/>
    <property type="match status" value="1"/>
</dbReference>
<dbReference type="InterPro" id="IPR038476">
    <property type="entry name" value="UvrC_RNase_H_dom_sf"/>
</dbReference>
<dbReference type="FunFam" id="4.10.860.10:FF:000002">
    <property type="entry name" value="UvrABC system protein C"/>
    <property type="match status" value="1"/>
</dbReference>
<dbReference type="SMART" id="SM00278">
    <property type="entry name" value="HhH1"/>
    <property type="match status" value="2"/>
</dbReference>
<keyword evidence="2 7" id="KW-0227">DNA damage</keyword>
<feature type="domain" description="UvrC family homology region profile" evidence="10">
    <location>
        <begin position="263"/>
        <end position="498"/>
    </location>
</feature>
<reference evidence="11" key="1">
    <citation type="submission" date="2020-10" db="EMBL/GenBank/DDBJ databases">
        <authorList>
            <person name="Kadnikov V."/>
            <person name="Beletsky A.V."/>
            <person name="Mardanov A.V."/>
            <person name="Karnachuk O.V."/>
            <person name="Ravin N.V."/>
        </authorList>
    </citation>
    <scope>NUCLEOTIDE SEQUENCE</scope>
    <source>
        <strain evidence="11">Bu02</strain>
    </source>
</reference>
<keyword evidence="4 7" id="KW-0267">Excision nuclease</keyword>
<dbReference type="EMBL" id="CP062796">
    <property type="protein sequence ID" value="QUL99643.1"/>
    <property type="molecule type" value="Genomic_DNA"/>
</dbReference>
<accession>A0AAT9LF23</accession>
<dbReference type="NCBIfam" id="TIGR00194">
    <property type="entry name" value="uvrC"/>
    <property type="match status" value="1"/>
</dbReference>
<comment type="subunit">
    <text evidence="7">Interacts with UvrB in an incision complex.</text>
</comment>
<dbReference type="Pfam" id="PF01541">
    <property type="entry name" value="GIY-YIG"/>
    <property type="match status" value="1"/>
</dbReference>
<dbReference type="GO" id="GO:0003677">
    <property type="term" value="F:DNA binding"/>
    <property type="evidence" value="ECO:0007669"/>
    <property type="project" value="UniProtKB-UniRule"/>
</dbReference>
<evidence type="ECO:0000259" key="10">
    <source>
        <dbReference type="PROSITE" id="PS50165"/>
    </source>
</evidence>
<dbReference type="CDD" id="cd10434">
    <property type="entry name" value="GIY-YIG_UvrC_Cho"/>
    <property type="match status" value="1"/>
</dbReference>
<dbReference type="HAMAP" id="MF_00203">
    <property type="entry name" value="UvrC"/>
    <property type="match status" value="1"/>
</dbReference>
<dbReference type="InterPro" id="IPR004791">
    <property type="entry name" value="UvrC"/>
</dbReference>
<evidence type="ECO:0000259" key="9">
    <source>
        <dbReference type="PROSITE" id="PS50164"/>
    </source>
</evidence>
<reference evidence="11" key="2">
    <citation type="journal article" date="2023" name="Biology">
        <title>Prokaryotic Life Associated with Coal-Fire Gas Vents Revealed by Metagenomics.</title>
        <authorList>
            <person name="Kadnikov V.V."/>
            <person name="Mardanov A.V."/>
            <person name="Beletsky A.V."/>
            <person name="Karnachuk O.V."/>
            <person name="Ravin N.V."/>
        </authorList>
    </citation>
    <scope>NUCLEOTIDE SEQUENCE</scope>
    <source>
        <strain evidence="11">Bu02</strain>
    </source>
</reference>
<dbReference type="InterPro" id="IPR010994">
    <property type="entry name" value="RuvA_2-like"/>
</dbReference>
<dbReference type="InterPro" id="IPR047296">
    <property type="entry name" value="GIY-YIG_UvrC_Cho"/>
</dbReference>
<dbReference type="GO" id="GO:0005737">
    <property type="term" value="C:cytoplasm"/>
    <property type="evidence" value="ECO:0007669"/>
    <property type="project" value="UniProtKB-SubCell"/>
</dbReference>
<comment type="function">
    <text evidence="7">The UvrABC repair system catalyzes the recognition and processing of DNA lesions. UvrC both incises the 5' and 3' sides of the lesion. The N-terminal half is responsible for the 3' incision and the C-terminal half is responsible for the 5' incision.</text>
</comment>
<dbReference type="InterPro" id="IPR035901">
    <property type="entry name" value="GIY-YIG_endonuc_sf"/>
</dbReference>
<dbReference type="SUPFAM" id="SSF82771">
    <property type="entry name" value="GIY-YIG endonuclease"/>
    <property type="match status" value="1"/>
</dbReference>
<dbReference type="KEGG" id="fcz:IMF26_07760"/>
<dbReference type="Gene3D" id="3.30.420.340">
    <property type="entry name" value="UvrC, RNAse H endonuclease domain"/>
    <property type="match status" value="1"/>
</dbReference>
<dbReference type="InterPro" id="IPR000305">
    <property type="entry name" value="GIY-YIG_endonuc"/>
</dbReference>
<feature type="domain" description="GIY-YIG" evidence="9">
    <location>
        <begin position="25"/>
        <end position="102"/>
    </location>
</feature>
<dbReference type="PANTHER" id="PTHR30562">
    <property type="entry name" value="UVRC/OXIDOREDUCTASE"/>
    <property type="match status" value="1"/>
</dbReference>
<keyword evidence="5 7" id="KW-0234">DNA repair</keyword>
<dbReference type="GO" id="GO:0006289">
    <property type="term" value="P:nucleotide-excision repair"/>
    <property type="evidence" value="ECO:0007669"/>
    <property type="project" value="UniProtKB-UniRule"/>
</dbReference>
<dbReference type="Gene3D" id="4.10.860.10">
    <property type="entry name" value="UVR domain"/>
    <property type="match status" value="1"/>
</dbReference>
<keyword evidence="3 7" id="KW-0228">DNA excision</keyword>
<organism evidence="11">
    <name type="scientific">Candidatus Fermentithermobacillus carboniphilus</name>
    <dbReference type="NCBI Taxonomy" id="3085328"/>
    <lineage>
        <taxon>Bacteria</taxon>
        <taxon>Bacillati</taxon>
        <taxon>Bacillota</taxon>
        <taxon>Candidatus Fermentithermobacillia</taxon>
        <taxon>Candidatus Fermentithermobacillales</taxon>
        <taxon>Candidatus Fermentithermobacillaceae</taxon>
        <taxon>Candidatus Fermentithermobacillus</taxon>
    </lineage>
</organism>
<dbReference type="Pfam" id="PF02151">
    <property type="entry name" value="UVR"/>
    <property type="match status" value="1"/>
</dbReference>
<dbReference type="PROSITE" id="PS50164">
    <property type="entry name" value="GIY_YIG"/>
    <property type="match status" value="1"/>
</dbReference>
<proteinExistence type="inferred from homology"/>
<dbReference type="InterPro" id="IPR036876">
    <property type="entry name" value="UVR_dom_sf"/>
</dbReference>
<dbReference type="PANTHER" id="PTHR30562:SF1">
    <property type="entry name" value="UVRABC SYSTEM PROTEIN C"/>
    <property type="match status" value="1"/>
</dbReference>
<dbReference type="Pfam" id="PF14520">
    <property type="entry name" value="HHH_5"/>
    <property type="match status" value="1"/>
</dbReference>
<name>A0AAT9LF23_9FIRM</name>
<dbReference type="Gene3D" id="3.40.1440.10">
    <property type="entry name" value="GIY-YIG endonuclease"/>
    <property type="match status" value="1"/>
</dbReference>
<dbReference type="GO" id="GO:0009381">
    <property type="term" value="F:excinuclease ABC activity"/>
    <property type="evidence" value="ECO:0007669"/>
    <property type="project" value="UniProtKB-UniRule"/>
</dbReference>
<comment type="similarity">
    <text evidence="7">Belongs to the UvrC family.</text>
</comment>
<evidence type="ECO:0000256" key="6">
    <source>
        <dbReference type="ARBA" id="ARBA00023236"/>
    </source>
</evidence>
<evidence type="ECO:0000256" key="5">
    <source>
        <dbReference type="ARBA" id="ARBA00023204"/>
    </source>
</evidence>
<dbReference type="InterPro" id="IPR001162">
    <property type="entry name" value="UvrC_RNase_H_dom"/>
</dbReference>
<dbReference type="Gene3D" id="1.10.150.20">
    <property type="entry name" value="5' to 3' exonuclease, C-terminal subdomain"/>
    <property type="match status" value="1"/>
</dbReference>
<feature type="domain" description="UVR" evidence="8">
    <location>
        <begin position="212"/>
        <end position="247"/>
    </location>
</feature>
<dbReference type="SUPFAM" id="SSF46600">
    <property type="entry name" value="C-terminal UvrC-binding domain of UvrB"/>
    <property type="match status" value="1"/>
</dbReference>
<evidence type="ECO:0000256" key="7">
    <source>
        <dbReference type="HAMAP-Rule" id="MF_00203"/>
    </source>
</evidence>
<evidence type="ECO:0000259" key="8">
    <source>
        <dbReference type="PROSITE" id="PS50151"/>
    </source>
</evidence>
<dbReference type="GO" id="GO:0009432">
    <property type="term" value="P:SOS response"/>
    <property type="evidence" value="ECO:0007669"/>
    <property type="project" value="UniProtKB-UniRule"/>
</dbReference>
<dbReference type="PROSITE" id="PS50165">
    <property type="entry name" value="UVRC"/>
    <property type="match status" value="1"/>
</dbReference>
<dbReference type="AlphaFoldDB" id="A0AAT9LF23"/>
<dbReference type="Pfam" id="PF08459">
    <property type="entry name" value="UvrC_RNaseH_dom"/>
    <property type="match status" value="1"/>
</dbReference>
<evidence type="ECO:0000256" key="3">
    <source>
        <dbReference type="ARBA" id="ARBA00022769"/>
    </source>
</evidence>
<dbReference type="InterPro" id="IPR003583">
    <property type="entry name" value="Hlx-hairpin-Hlx_DNA-bd_motif"/>
</dbReference>
<sequence>MNKETWVGLSGTRQELDQKTLDLPELPGVYVFRGEGGEILYVGKARNLKKRLRSYFSSNLSPKTAVLMEKVRGLETITVDSEVEALILESNLIKKHKPPYNIRLRDDKHYPYLRVGVADKWPRVTVVRKIQKDGARYFGPFTRSGAVRETLAFLRRIFPFRNCSDRVLSQTTRPCLDYHIGRCLGPCTGKVDEETYRATIADVIKFLEGRHKDVRQSLEKKMETFAENLEFEKAAKVRDQIRALDEVTVRQKIISPDMKDRDILGIARGKDYSFVALLPVREGKLIGREGFVLSGTASEEDSEVIAAFMSQYYPSASLIPPEILIPCEIPEKRGMEQFLKSRIRMPRRGPLRDLVLMANDNARTMLAEFIPKYEREAEENRKAMEDLAEALGLPRLPRRIEGYDISNTLGQEAVASMVVLSDGKPDKSSYRRFKMKIDGKPNDFAMMQEALWRRFKRGLDERARAGEEKSCKRGFGLFPDLIVVDGGKGQVSAAKEVLDQLGLDIPLAGLAKRNEEIFLPGRSDPVLLPRASGALFLMMRLRDEAHRFALSYHRNLRGKKAMESALLEIPGLGQTRATELLKSFGDLDAVRKASLEDLVKVKGIGPKLAKKIIEHLNPSSRQ</sequence>
<dbReference type="InterPro" id="IPR050066">
    <property type="entry name" value="UvrABC_protein_C"/>
</dbReference>
<evidence type="ECO:0000256" key="2">
    <source>
        <dbReference type="ARBA" id="ARBA00022763"/>
    </source>
</evidence>
<dbReference type="InterPro" id="IPR001943">
    <property type="entry name" value="UVR_dom"/>
</dbReference>
<dbReference type="SUPFAM" id="SSF47781">
    <property type="entry name" value="RuvA domain 2-like"/>
    <property type="match status" value="1"/>
</dbReference>
<comment type="subcellular location">
    <subcellularLocation>
        <location evidence="7">Cytoplasm</location>
    </subcellularLocation>
</comment>
<dbReference type="SMART" id="SM00465">
    <property type="entry name" value="GIYc"/>
    <property type="match status" value="1"/>
</dbReference>
<dbReference type="Pfam" id="PF22920">
    <property type="entry name" value="UvrC_RNaseH"/>
    <property type="match status" value="1"/>
</dbReference>
<keyword evidence="1 7" id="KW-0963">Cytoplasm</keyword>
<evidence type="ECO:0000256" key="4">
    <source>
        <dbReference type="ARBA" id="ARBA00022881"/>
    </source>
</evidence>
<dbReference type="NCBIfam" id="NF001824">
    <property type="entry name" value="PRK00558.1-5"/>
    <property type="match status" value="1"/>
</dbReference>
<evidence type="ECO:0000256" key="1">
    <source>
        <dbReference type="ARBA" id="ARBA00022490"/>
    </source>
</evidence>
<dbReference type="GO" id="GO:0009380">
    <property type="term" value="C:excinuclease repair complex"/>
    <property type="evidence" value="ECO:0007669"/>
    <property type="project" value="InterPro"/>
</dbReference>
<protein>
    <recommendedName>
        <fullName evidence="7">UvrABC system protein C</fullName>
        <shortName evidence="7">Protein UvrC</shortName>
    </recommendedName>
    <alternativeName>
        <fullName evidence="7">Excinuclease ABC subunit C</fullName>
    </alternativeName>
</protein>
<dbReference type="FunFam" id="3.40.1440.10:FF:000001">
    <property type="entry name" value="UvrABC system protein C"/>
    <property type="match status" value="1"/>
</dbReference>
<evidence type="ECO:0000313" key="11">
    <source>
        <dbReference type="EMBL" id="QUL99643.1"/>
    </source>
</evidence>
<gene>
    <name evidence="7 11" type="primary">uvrC</name>
    <name evidence="11" type="ORF">IMF26_07760</name>
</gene>